<reference evidence="1" key="1">
    <citation type="journal article" date="2022" name="Int. J. Mol. Sci.">
        <title>Draft Genome of Tanacetum Coccineum: Genomic Comparison of Closely Related Tanacetum-Family Plants.</title>
        <authorList>
            <person name="Yamashiro T."/>
            <person name="Shiraishi A."/>
            <person name="Nakayama K."/>
            <person name="Satake H."/>
        </authorList>
    </citation>
    <scope>NUCLEOTIDE SEQUENCE</scope>
</reference>
<dbReference type="Proteomes" id="UP001151760">
    <property type="component" value="Unassembled WGS sequence"/>
</dbReference>
<accession>A0ABQ4ZY58</accession>
<keyword evidence="2" id="KW-1185">Reference proteome</keyword>
<comment type="caution">
    <text evidence="1">The sequence shown here is derived from an EMBL/GenBank/DDBJ whole genome shotgun (WGS) entry which is preliminary data.</text>
</comment>
<organism evidence="1 2">
    <name type="scientific">Tanacetum coccineum</name>
    <dbReference type="NCBI Taxonomy" id="301880"/>
    <lineage>
        <taxon>Eukaryota</taxon>
        <taxon>Viridiplantae</taxon>
        <taxon>Streptophyta</taxon>
        <taxon>Embryophyta</taxon>
        <taxon>Tracheophyta</taxon>
        <taxon>Spermatophyta</taxon>
        <taxon>Magnoliopsida</taxon>
        <taxon>eudicotyledons</taxon>
        <taxon>Gunneridae</taxon>
        <taxon>Pentapetalae</taxon>
        <taxon>asterids</taxon>
        <taxon>campanulids</taxon>
        <taxon>Asterales</taxon>
        <taxon>Asteraceae</taxon>
        <taxon>Asteroideae</taxon>
        <taxon>Anthemideae</taxon>
        <taxon>Anthemidinae</taxon>
        <taxon>Tanacetum</taxon>
    </lineage>
</organism>
<evidence type="ECO:0000313" key="1">
    <source>
        <dbReference type="EMBL" id="GJS95229.1"/>
    </source>
</evidence>
<protein>
    <submittedName>
        <fullName evidence="1">Uncharacterized protein</fullName>
    </submittedName>
</protein>
<evidence type="ECO:0000313" key="2">
    <source>
        <dbReference type="Proteomes" id="UP001151760"/>
    </source>
</evidence>
<reference evidence="1" key="2">
    <citation type="submission" date="2022-01" db="EMBL/GenBank/DDBJ databases">
        <authorList>
            <person name="Yamashiro T."/>
            <person name="Shiraishi A."/>
            <person name="Satake H."/>
            <person name="Nakayama K."/>
        </authorList>
    </citation>
    <scope>NUCLEOTIDE SEQUENCE</scope>
</reference>
<proteinExistence type="predicted"/>
<dbReference type="EMBL" id="BQNB010011793">
    <property type="protein sequence ID" value="GJS95229.1"/>
    <property type="molecule type" value="Genomic_DNA"/>
</dbReference>
<gene>
    <name evidence="1" type="ORF">Tco_0802197</name>
</gene>
<name>A0ABQ4ZY58_9ASTR</name>
<sequence>MEDPNMTMEEFIMIEEEKARRNSKVYNWETAMYGRIRDDDEVHNLKSFKTEFPAIVFDDTFTSQEALSYETSFSEYDEEEQNVLYFNDLFTFNITYPDNLKSGKDNDDNKINVIQSSGDVDITDFEERLGRIYDREIHRVQVFNFGGLTDLMAKGLSGRMLMEHRDAQGQSVFTSQAWRRLFKIQGPLVHELILEFFSTFRFGEAVLDLDTAGALQFQLGGVRRRMSWRKFILALGLHTAEEIESARFGTYWAESARKIPDKGDRSAY</sequence>